<name>A0A1I0P6F1_9EURY</name>
<evidence type="ECO:0000313" key="2">
    <source>
        <dbReference type="EMBL" id="SEW09842.1"/>
    </source>
</evidence>
<sequence>MPESSSIDLVWLFGPFAVYLVMLAVYYVWEGKREQRLKERYEEADHAQ</sequence>
<keyword evidence="3" id="KW-1185">Reference proteome</keyword>
<dbReference type="EMBL" id="FOIS01000003">
    <property type="protein sequence ID" value="SEW09842.1"/>
    <property type="molecule type" value="Genomic_DNA"/>
</dbReference>
<keyword evidence="1" id="KW-0812">Transmembrane</keyword>
<proteinExistence type="predicted"/>
<protein>
    <submittedName>
        <fullName evidence="2">Uncharacterized protein</fullName>
    </submittedName>
</protein>
<organism evidence="2 3">
    <name type="scientific">Natrinema salifodinae</name>
    <dbReference type="NCBI Taxonomy" id="1202768"/>
    <lineage>
        <taxon>Archaea</taxon>
        <taxon>Methanobacteriati</taxon>
        <taxon>Methanobacteriota</taxon>
        <taxon>Stenosarchaea group</taxon>
        <taxon>Halobacteria</taxon>
        <taxon>Halobacteriales</taxon>
        <taxon>Natrialbaceae</taxon>
        <taxon>Natrinema</taxon>
    </lineage>
</organism>
<dbReference type="Proteomes" id="UP000183275">
    <property type="component" value="Unassembled WGS sequence"/>
</dbReference>
<dbReference type="AlphaFoldDB" id="A0A1I0P6F1"/>
<keyword evidence="1" id="KW-0472">Membrane</keyword>
<evidence type="ECO:0000256" key="1">
    <source>
        <dbReference type="SAM" id="Phobius"/>
    </source>
</evidence>
<dbReference type="RefSeq" id="WP_173424883.1">
    <property type="nucleotide sequence ID" value="NZ_FOIS01000003.1"/>
</dbReference>
<dbReference type="STRING" id="1202768.SAMN05216285_2196"/>
<evidence type="ECO:0000313" key="3">
    <source>
        <dbReference type="Proteomes" id="UP000183275"/>
    </source>
</evidence>
<reference evidence="3" key="1">
    <citation type="submission" date="2016-10" db="EMBL/GenBank/DDBJ databases">
        <authorList>
            <person name="Varghese N."/>
        </authorList>
    </citation>
    <scope>NUCLEOTIDE SEQUENCE [LARGE SCALE GENOMIC DNA]</scope>
    <source>
        <strain evidence="3">CGMCC 1.12284</strain>
    </source>
</reference>
<keyword evidence="1" id="KW-1133">Transmembrane helix</keyword>
<feature type="transmembrane region" description="Helical" evidence="1">
    <location>
        <begin position="12"/>
        <end position="29"/>
    </location>
</feature>
<accession>A0A1I0P6F1</accession>
<gene>
    <name evidence="2" type="ORF">SAMN05216285_2196</name>
</gene>